<evidence type="ECO:0000313" key="2">
    <source>
        <dbReference type="EMBL" id="EEB13567.1"/>
    </source>
</evidence>
<dbReference type="EnsemblMetazoa" id="PHUM247900-RA">
    <property type="protein sequence ID" value="PHUM247900-PA"/>
    <property type="gene ID" value="PHUM247900"/>
</dbReference>
<reference evidence="2" key="1">
    <citation type="submission" date="2007-04" db="EMBL/GenBank/DDBJ databases">
        <title>Annotation of Pediculus humanus corporis strain USDA.</title>
        <authorList>
            <person name="Kirkness E."/>
            <person name="Hannick L."/>
            <person name="Hass B."/>
            <person name="Bruggner R."/>
            <person name="Lawson D."/>
            <person name="Bidwell S."/>
            <person name="Joardar V."/>
            <person name="Caler E."/>
            <person name="Walenz B."/>
            <person name="Inman J."/>
            <person name="Schobel S."/>
            <person name="Galinsky K."/>
            <person name="Amedeo P."/>
            <person name="Strausberg R."/>
        </authorList>
    </citation>
    <scope>NUCLEOTIDE SEQUENCE</scope>
    <source>
        <strain evidence="2">USDA</strain>
    </source>
</reference>
<name>E0VJL1_PEDHC</name>
<organism>
    <name type="scientific">Pediculus humanus subsp. corporis</name>
    <name type="common">Body louse</name>
    <dbReference type="NCBI Taxonomy" id="121224"/>
    <lineage>
        <taxon>Eukaryota</taxon>
        <taxon>Metazoa</taxon>
        <taxon>Ecdysozoa</taxon>
        <taxon>Arthropoda</taxon>
        <taxon>Hexapoda</taxon>
        <taxon>Insecta</taxon>
        <taxon>Pterygota</taxon>
        <taxon>Neoptera</taxon>
        <taxon>Paraneoptera</taxon>
        <taxon>Psocodea</taxon>
        <taxon>Troctomorpha</taxon>
        <taxon>Phthiraptera</taxon>
        <taxon>Anoplura</taxon>
        <taxon>Pediculidae</taxon>
        <taxon>Pediculus</taxon>
    </lineage>
</organism>
<reference evidence="3" key="3">
    <citation type="submission" date="2021-02" db="UniProtKB">
        <authorList>
            <consortium name="EnsemblMetazoa"/>
        </authorList>
    </citation>
    <scope>IDENTIFICATION</scope>
    <source>
        <strain evidence="3">USDA</strain>
    </source>
</reference>
<dbReference type="RefSeq" id="XP_002426305.1">
    <property type="nucleotide sequence ID" value="XM_002426260.1"/>
</dbReference>
<dbReference type="InParanoid" id="E0VJL1"/>
<dbReference type="EMBL" id="AAZO01002874">
    <property type="status" value="NOT_ANNOTATED_CDS"/>
    <property type="molecule type" value="Genomic_DNA"/>
</dbReference>
<evidence type="ECO:0000313" key="3">
    <source>
        <dbReference type="EnsemblMetazoa" id="PHUM247900-PA"/>
    </source>
</evidence>
<reference evidence="2" key="2">
    <citation type="submission" date="2007-04" db="EMBL/GenBank/DDBJ databases">
        <title>The genome of the human body louse.</title>
        <authorList>
            <consortium name="The Human Body Louse Genome Consortium"/>
            <person name="Kirkness E."/>
            <person name="Walenz B."/>
            <person name="Hass B."/>
            <person name="Bruggner R."/>
            <person name="Strausberg R."/>
        </authorList>
    </citation>
    <scope>NUCLEOTIDE SEQUENCE</scope>
    <source>
        <strain evidence="2">USDA</strain>
    </source>
</reference>
<dbReference type="EMBL" id="DS235226">
    <property type="protein sequence ID" value="EEB13567.1"/>
    <property type="molecule type" value="Genomic_DNA"/>
</dbReference>
<dbReference type="HOGENOM" id="CLU_2294974_0_0_1"/>
<dbReference type="GeneID" id="8238752"/>
<dbReference type="CTD" id="8238752"/>
<evidence type="ECO:0000313" key="4">
    <source>
        <dbReference type="Proteomes" id="UP000009046"/>
    </source>
</evidence>
<dbReference type="VEuPathDB" id="VectorBase:PHUM247900"/>
<dbReference type="AlphaFoldDB" id="E0VJL1"/>
<evidence type="ECO:0000256" key="1">
    <source>
        <dbReference type="SAM" id="MobiDB-lite"/>
    </source>
</evidence>
<keyword evidence="4" id="KW-1185">Reference proteome</keyword>
<protein>
    <submittedName>
        <fullName evidence="2 3">Uncharacterized protein</fullName>
    </submittedName>
</protein>
<sequence>MQAGDYHRENGLHLRENGLHLRENGLLREDDHLRDSSSIEHSLKLRLSNGHSSYDVAKLTSNRHPIPNGYKHEFIGNSDDVKQFETSNPPSPAVDPQNPYF</sequence>
<accession>E0VJL1</accession>
<feature type="region of interest" description="Disordered" evidence="1">
    <location>
        <begin position="80"/>
        <end position="101"/>
    </location>
</feature>
<proteinExistence type="predicted"/>
<dbReference type="KEGG" id="phu:Phum_PHUM247900"/>
<gene>
    <name evidence="3" type="primary">8238752</name>
    <name evidence="2" type="ORF">Phum_PHUM247900</name>
</gene>
<dbReference type="Proteomes" id="UP000009046">
    <property type="component" value="Unassembled WGS sequence"/>
</dbReference>